<evidence type="ECO:0000313" key="9">
    <source>
        <dbReference type="EMBL" id="KAF3767861.1"/>
    </source>
</evidence>
<name>A0A9P4Y7E5_CRYP1</name>
<dbReference type="InterPro" id="IPR006806">
    <property type="entry name" value="NDUFA5"/>
</dbReference>
<dbReference type="GeneID" id="63837507"/>
<keyword evidence="4" id="KW-0679">Respiratory chain</keyword>
<comment type="similarity">
    <text evidence="2">Belongs to the complex I NDUFA5 subunit family.</text>
</comment>
<keyword evidence="3" id="KW-0813">Transport</keyword>
<keyword evidence="6" id="KW-0249">Electron transport</keyword>
<keyword evidence="8" id="KW-0472">Membrane</keyword>
<evidence type="ECO:0000256" key="4">
    <source>
        <dbReference type="ARBA" id="ARBA00022660"/>
    </source>
</evidence>
<evidence type="ECO:0000256" key="3">
    <source>
        <dbReference type="ARBA" id="ARBA00022448"/>
    </source>
</evidence>
<proteinExistence type="inferred from homology"/>
<evidence type="ECO:0000256" key="2">
    <source>
        <dbReference type="ARBA" id="ARBA00010261"/>
    </source>
</evidence>
<evidence type="ECO:0000256" key="1">
    <source>
        <dbReference type="ARBA" id="ARBA00004443"/>
    </source>
</evidence>
<dbReference type="Proteomes" id="UP000803844">
    <property type="component" value="Unassembled WGS sequence"/>
</dbReference>
<evidence type="ECO:0000256" key="5">
    <source>
        <dbReference type="ARBA" id="ARBA00022792"/>
    </source>
</evidence>
<comment type="caution">
    <text evidence="9">The sequence shown here is derived from an EMBL/GenBank/DDBJ whole genome shotgun (WGS) entry which is preliminary data.</text>
</comment>
<dbReference type="EMBL" id="MU032346">
    <property type="protein sequence ID" value="KAF3767861.1"/>
    <property type="molecule type" value="Genomic_DNA"/>
</dbReference>
<dbReference type="Pfam" id="PF04716">
    <property type="entry name" value="ETC_C1_NDUFA5"/>
    <property type="match status" value="1"/>
</dbReference>
<dbReference type="RefSeq" id="XP_040778822.1">
    <property type="nucleotide sequence ID" value="XM_040920378.1"/>
</dbReference>
<sequence length="241" mass="26772">MRAALRLLASVKPVAGRYLEAGAPTGLTGLRTNPSPRATLLYLYASTLEKLQAVPESSVYRQSVEAVTKHRMGLVEAAKPAGYDEWRTRALAILDKHPAHFDAVSRPLADGSRAAGVDRAGKFFVLREAKPDVDVRYEEWDGEKAPGEPLEGPRTVAERAGEFSVEDPFEGEDVEWENEPKLTAAQVEELENKIGAGLIEEVIQVAEGELRLVDTMVEAKVWESLEEKPREGQWVYFERKD</sequence>
<evidence type="ECO:0000256" key="7">
    <source>
        <dbReference type="ARBA" id="ARBA00023128"/>
    </source>
</evidence>
<gene>
    <name evidence="9" type="ORF">M406DRAFT_328916</name>
</gene>
<evidence type="ECO:0000256" key="8">
    <source>
        <dbReference type="ARBA" id="ARBA00023136"/>
    </source>
</evidence>
<comment type="subcellular location">
    <subcellularLocation>
        <location evidence="1">Mitochondrion inner membrane</location>
        <topology evidence="1">Peripheral membrane protein</topology>
        <orientation evidence="1">Matrix side</orientation>
    </subcellularLocation>
</comment>
<dbReference type="OrthoDB" id="286811at2759"/>
<keyword evidence="10" id="KW-1185">Reference proteome</keyword>
<dbReference type="AlphaFoldDB" id="A0A9P4Y7E5"/>
<keyword evidence="5" id="KW-0999">Mitochondrion inner membrane</keyword>
<protein>
    <submittedName>
        <fullName evidence="9">Uncharacterized protein</fullName>
    </submittedName>
</protein>
<dbReference type="GO" id="GO:0005743">
    <property type="term" value="C:mitochondrial inner membrane"/>
    <property type="evidence" value="ECO:0007669"/>
    <property type="project" value="UniProtKB-SubCell"/>
</dbReference>
<evidence type="ECO:0000256" key="6">
    <source>
        <dbReference type="ARBA" id="ARBA00022982"/>
    </source>
</evidence>
<dbReference type="PANTHER" id="PTHR12653">
    <property type="entry name" value="NADH-UBIQUINONE OXIDOREDUCTASE 13 KD-B SUBUNIT"/>
    <property type="match status" value="1"/>
</dbReference>
<dbReference type="GO" id="GO:0022904">
    <property type="term" value="P:respiratory electron transport chain"/>
    <property type="evidence" value="ECO:0007669"/>
    <property type="project" value="InterPro"/>
</dbReference>
<reference evidence="9" key="1">
    <citation type="journal article" date="2020" name="Phytopathology">
        <title>Genome sequence of the chestnut blight fungus Cryphonectria parasitica EP155: A fundamental resource for an archetypical invasive plant pathogen.</title>
        <authorList>
            <person name="Crouch J.A."/>
            <person name="Dawe A."/>
            <person name="Aerts A."/>
            <person name="Barry K."/>
            <person name="Churchill A.C.L."/>
            <person name="Grimwood J."/>
            <person name="Hillman B."/>
            <person name="Milgroom M.G."/>
            <person name="Pangilinan J."/>
            <person name="Smith M."/>
            <person name="Salamov A."/>
            <person name="Schmutz J."/>
            <person name="Yadav J."/>
            <person name="Grigoriev I.V."/>
            <person name="Nuss D."/>
        </authorList>
    </citation>
    <scope>NUCLEOTIDE SEQUENCE</scope>
    <source>
        <strain evidence="9">EP155</strain>
    </source>
</reference>
<evidence type="ECO:0000313" key="10">
    <source>
        <dbReference type="Proteomes" id="UP000803844"/>
    </source>
</evidence>
<organism evidence="9 10">
    <name type="scientific">Cryphonectria parasitica (strain ATCC 38755 / EP155)</name>
    <dbReference type="NCBI Taxonomy" id="660469"/>
    <lineage>
        <taxon>Eukaryota</taxon>
        <taxon>Fungi</taxon>
        <taxon>Dikarya</taxon>
        <taxon>Ascomycota</taxon>
        <taxon>Pezizomycotina</taxon>
        <taxon>Sordariomycetes</taxon>
        <taxon>Sordariomycetidae</taxon>
        <taxon>Diaporthales</taxon>
        <taxon>Cryphonectriaceae</taxon>
        <taxon>Cryphonectria-Endothia species complex</taxon>
        <taxon>Cryphonectria</taxon>
    </lineage>
</organism>
<accession>A0A9P4Y7E5</accession>
<dbReference type="PANTHER" id="PTHR12653:SF0">
    <property type="entry name" value="NADH DEHYDROGENASE [UBIQUINONE] 1 ALPHA SUBCOMPLEX SUBUNIT 5"/>
    <property type="match status" value="1"/>
</dbReference>
<keyword evidence="7" id="KW-0496">Mitochondrion</keyword>